<proteinExistence type="evidence at transcript level"/>
<comment type="function">
    <text evidence="6">In muscle, parvalbumin is thought to be involved in relaxation after contraction. It binds two calcium ions.</text>
</comment>
<dbReference type="EMBL" id="JX207423">
    <property type="protein sequence ID" value="AFM85737.1"/>
    <property type="molecule type" value="mRNA"/>
</dbReference>
<feature type="binding site" evidence="5">
    <location>
        <position position="58"/>
    </location>
    <ligand>
        <name>Ca(2+)</name>
        <dbReference type="ChEBI" id="CHEBI:29108"/>
        <label>1</label>
    </ligand>
</feature>
<comment type="similarity">
    <text evidence="1 6">Belongs to the parvalbumin family.</text>
</comment>
<protein>
    <recommendedName>
        <fullName evidence="6">Parvalbumin</fullName>
    </recommendedName>
</protein>
<evidence type="ECO:0000313" key="10">
    <source>
        <dbReference type="Proteomes" id="UP000314986"/>
    </source>
</evidence>
<dbReference type="STRING" id="7868.ENSCMIP00000012227"/>
<reference evidence="9" key="5">
    <citation type="submission" date="2025-05" db="UniProtKB">
        <authorList>
            <consortium name="Ensembl"/>
        </authorList>
    </citation>
    <scope>IDENTIFICATION</scope>
</reference>
<feature type="binding site" evidence="5">
    <location>
        <position position="91"/>
    </location>
    <ligand>
        <name>Ca(2+)</name>
        <dbReference type="ChEBI" id="CHEBI:29108"/>
        <label>2</label>
    </ligand>
</feature>
<evidence type="ECO:0000313" key="9">
    <source>
        <dbReference type="Ensembl" id="ENSCMIP00000012227.1"/>
    </source>
</evidence>
<keyword evidence="2 5" id="KW-0479">Metal-binding</keyword>
<gene>
    <name evidence="9" type="primary">LOC103178699</name>
</gene>
<dbReference type="SUPFAM" id="SSF47473">
    <property type="entry name" value="EF-hand"/>
    <property type="match status" value="1"/>
</dbReference>
<keyword evidence="3" id="KW-0677">Repeat</keyword>
<dbReference type="KEGG" id="cmk:103178699"/>
<sequence length="109" mass="12048">MAITDILAASDIDSAISQFSAPDSLNLKKFFEASGLSRKSADEVAKVFEIMDQDNNGFIEKEEIKKFLQFFSSRARTLTEAEIQIFIAAGDKDSDGKIGITEFQRMVSA</sequence>
<keyword evidence="4 5" id="KW-0106">Calcium</keyword>
<dbReference type="PANTHER" id="PTHR11653">
    <property type="entry name" value="PARVALBUMIN ALPHA"/>
    <property type="match status" value="1"/>
</dbReference>
<feature type="binding site" evidence="5">
    <location>
        <position position="97"/>
    </location>
    <ligand>
        <name>Ca(2+)</name>
        <dbReference type="ChEBI" id="CHEBI:29108"/>
        <label>2</label>
    </ligand>
</feature>
<reference evidence="10" key="1">
    <citation type="journal article" date="2006" name="Science">
        <title>Ancient noncoding elements conserved in the human genome.</title>
        <authorList>
            <person name="Venkatesh B."/>
            <person name="Kirkness E.F."/>
            <person name="Loh Y.H."/>
            <person name="Halpern A.L."/>
            <person name="Lee A.P."/>
            <person name="Johnson J."/>
            <person name="Dandona N."/>
            <person name="Viswanathan L.D."/>
            <person name="Tay A."/>
            <person name="Venter J.C."/>
            <person name="Strausberg R.L."/>
            <person name="Brenner S."/>
        </authorList>
    </citation>
    <scope>NUCLEOTIDE SEQUENCE [LARGE SCALE GENOMIC DNA]</scope>
</reference>
<dbReference type="Ensembl" id="ENSCMIT00000012515.1">
    <property type="protein sequence ID" value="ENSCMIP00000012227.1"/>
    <property type="gene ID" value="ENSCMIG00000006256.1"/>
</dbReference>
<dbReference type="FunFam" id="1.10.238.10:FF:000060">
    <property type="entry name" value="Parvalbumin, thymic"/>
    <property type="match status" value="1"/>
</dbReference>
<dbReference type="PROSITE" id="PS00018">
    <property type="entry name" value="EF_HAND_1"/>
    <property type="match status" value="2"/>
</dbReference>
<dbReference type="GO" id="GO:0005509">
    <property type="term" value="F:calcium ion binding"/>
    <property type="evidence" value="ECO:0007669"/>
    <property type="project" value="UniProtKB-UniRule"/>
</dbReference>
<dbReference type="OMA" id="NWLARIC"/>
<evidence type="ECO:0000256" key="2">
    <source>
        <dbReference type="ARBA" id="ARBA00022723"/>
    </source>
</evidence>
<reference evidence="8" key="3">
    <citation type="journal article" date="2012" name="PLoS ONE">
        <title>Sequencing and Analysis of Full-Length cDNAs, 5'-ESTs and 3'-ESTs from a Cartilaginous Fish, the Elephant Shark (Callorhinchus milii).</title>
        <authorList>
            <person name="Tan Y.Y."/>
            <person name="Kodzius R."/>
            <person name="Tay B.H."/>
            <person name="Tay A."/>
            <person name="Brenner S."/>
            <person name="Venkatesh B."/>
        </authorList>
    </citation>
    <scope>NUCLEOTIDE SEQUENCE</scope>
    <source>
        <tissue evidence="8">Gills</tissue>
    </source>
</reference>
<feature type="domain" description="EF-hand" evidence="7">
    <location>
        <begin position="39"/>
        <end position="74"/>
    </location>
</feature>
<dbReference type="GO" id="GO:0005737">
    <property type="term" value="C:cytoplasm"/>
    <property type="evidence" value="ECO:0007669"/>
    <property type="project" value="TreeGrafter"/>
</dbReference>
<evidence type="ECO:0000256" key="3">
    <source>
        <dbReference type="ARBA" id="ARBA00022737"/>
    </source>
</evidence>
<accession>K4GH65</accession>
<dbReference type="OrthoDB" id="26525at2759"/>
<evidence type="ECO:0000259" key="7">
    <source>
        <dbReference type="PROSITE" id="PS50222"/>
    </source>
</evidence>
<dbReference type="InterPro" id="IPR018247">
    <property type="entry name" value="EF_Hand_1_Ca_BS"/>
</dbReference>
<dbReference type="CDD" id="cd16255">
    <property type="entry name" value="EFh_parvalbumin_beta"/>
    <property type="match status" value="1"/>
</dbReference>
<reference evidence="10" key="4">
    <citation type="journal article" date="2014" name="Nature">
        <title>Elephant shark genome provides unique insights into gnathostome evolution.</title>
        <authorList>
            <consortium name="International Elephant Shark Genome Sequencing Consortium"/>
            <person name="Venkatesh B."/>
            <person name="Lee A.P."/>
            <person name="Ravi V."/>
            <person name="Maurya A.K."/>
            <person name="Lian M.M."/>
            <person name="Swann J.B."/>
            <person name="Ohta Y."/>
            <person name="Flajnik M.F."/>
            <person name="Sutoh Y."/>
            <person name="Kasahara M."/>
            <person name="Hoon S."/>
            <person name="Gangu V."/>
            <person name="Roy S.W."/>
            <person name="Irimia M."/>
            <person name="Korzh V."/>
            <person name="Kondrychyn I."/>
            <person name="Lim Z.W."/>
            <person name="Tay B.H."/>
            <person name="Tohari S."/>
            <person name="Kong K.W."/>
            <person name="Ho S."/>
            <person name="Lorente-Galdos B."/>
            <person name="Quilez J."/>
            <person name="Marques-Bonet T."/>
            <person name="Raney B.J."/>
            <person name="Ingham P.W."/>
            <person name="Tay A."/>
            <person name="Hillier L.W."/>
            <person name="Minx P."/>
            <person name="Boehm T."/>
            <person name="Wilson R.K."/>
            <person name="Brenner S."/>
            <person name="Warren W.C."/>
        </authorList>
    </citation>
    <scope>NUCLEOTIDE SEQUENCE [LARGE SCALE GENOMIC DNA]</scope>
</reference>
<feature type="binding site" evidence="5">
    <location>
        <position position="54"/>
    </location>
    <ligand>
        <name>Ca(2+)</name>
        <dbReference type="ChEBI" id="CHEBI:29108"/>
        <label>1</label>
    </ligand>
</feature>
<dbReference type="AlphaFoldDB" id="K4GH65"/>
<dbReference type="InterPro" id="IPR011992">
    <property type="entry name" value="EF-hand-dom_pair"/>
</dbReference>
<evidence type="ECO:0000256" key="1">
    <source>
        <dbReference type="ARBA" id="ARBA00009753"/>
    </source>
</evidence>
<dbReference type="RefSeq" id="NP_001279781.1">
    <property type="nucleotide sequence ID" value="NM_001292852.1"/>
</dbReference>
<feature type="domain" description="EF-hand" evidence="7">
    <location>
        <begin position="78"/>
        <end position="109"/>
    </location>
</feature>
<feature type="binding site" evidence="5">
    <location>
        <position position="102"/>
    </location>
    <ligand>
        <name>Ca(2+)</name>
        <dbReference type="ChEBI" id="CHEBI:29108"/>
        <label>2</label>
    </ligand>
</feature>
<name>K4GH65_CALMI</name>
<reference evidence="10" key="2">
    <citation type="journal article" date="2007" name="PLoS Biol.">
        <title>Survey sequencing and comparative analysis of the elephant shark (Callorhinchus milii) genome.</title>
        <authorList>
            <person name="Venkatesh B."/>
            <person name="Kirkness E.F."/>
            <person name="Loh Y.H."/>
            <person name="Halpern A.L."/>
            <person name="Lee A.P."/>
            <person name="Johnson J."/>
            <person name="Dandona N."/>
            <person name="Viswanathan L.D."/>
            <person name="Tay A."/>
            <person name="Venter J.C."/>
            <person name="Strausberg R.L."/>
            <person name="Brenner S."/>
        </authorList>
    </citation>
    <scope>NUCLEOTIDE SEQUENCE [LARGE SCALE GENOMIC DNA]</scope>
</reference>
<evidence type="ECO:0000256" key="4">
    <source>
        <dbReference type="ARBA" id="ARBA00022837"/>
    </source>
</evidence>
<dbReference type="Gene3D" id="1.10.238.10">
    <property type="entry name" value="EF-hand"/>
    <property type="match status" value="1"/>
</dbReference>
<feature type="binding site" evidence="5">
    <location>
        <position position="95"/>
    </location>
    <ligand>
        <name>Ca(2+)</name>
        <dbReference type="ChEBI" id="CHEBI:29108"/>
        <label>2</label>
    </ligand>
</feature>
<feature type="binding site" evidence="5">
    <location>
        <position position="52"/>
    </location>
    <ligand>
        <name>Ca(2+)</name>
        <dbReference type="ChEBI" id="CHEBI:29108"/>
        <label>1</label>
    </ligand>
</feature>
<feature type="binding site" evidence="5">
    <location>
        <position position="63"/>
    </location>
    <ligand>
        <name>Ca(2+)</name>
        <dbReference type="ChEBI" id="CHEBI:29108"/>
        <label>1</label>
    </ligand>
</feature>
<feature type="binding site" evidence="5">
    <location>
        <position position="93"/>
    </location>
    <ligand>
        <name>Ca(2+)</name>
        <dbReference type="ChEBI" id="CHEBI:29108"/>
        <label>2</label>
    </ligand>
</feature>
<dbReference type="GeneID" id="103178699"/>
<dbReference type="SMART" id="SM00054">
    <property type="entry name" value="EFh"/>
    <property type="match status" value="2"/>
</dbReference>
<dbReference type="EMBL" id="JX052327">
    <property type="protein sequence ID" value="AFK10555.1"/>
    <property type="molecule type" value="mRNA"/>
</dbReference>
<dbReference type="Pfam" id="PF13499">
    <property type="entry name" value="EF-hand_7"/>
    <property type="match status" value="1"/>
</dbReference>
<organism evidence="8">
    <name type="scientific">Callorhinchus milii</name>
    <name type="common">Ghost shark</name>
    <dbReference type="NCBI Taxonomy" id="7868"/>
    <lineage>
        <taxon>Eukaryota</taxon>
        <taxon>Metazoa</taxon>
        <taxon>Chordata</taxon>
        <taxon>Craniata</taxon>
        <taxon>Vertebrata</taxon>
        <taxon>Chondrichthyes</taxon>
        <taxon>Holocephali</taxon>
        <taxon>Chimaeriformes</taxon>
        <taxon>Callorhinchidae</taxon>
        <taxon>Callorhinchus</taxon>
    </lineage>
</organism>
<evidence type="ECO:0000256" key="6">
    <source>
        <dbReference type="RuleBase" id="RU368048"/>
    </source>
</evidence>
<keyword evidence="10" id="KW-1185">Reference proteome</keyword>
<dbReference type="PROSITE" id="PS50222">
    <property type="entry name" value="EF_HAND_2"/>
    <property type="match status" value="2"/>
</dbReference>
<dbReference type="GeneTree" id="ENSGT00940000163144"/>
<evidence type="ECO:0000256" key="5">
    <source>
        <dbReference type="PIRSR" id="PIRSR608080-1"/>
    </source>
</evidence>
<dbReference type="PANTHER" id="PTHR11653:SF10">
    <property type="entry name" value="EF-HAND DOMAIN-CONTAINING PROTEIN"/>
    <property type="match status" value="1"/>
</dbReference>
<dbReference type="Proteomes" id="UP000314986">
    <property type="component" value="Unassembled WGS sequence"/>
</dbReference>
<dbReference type="PRINTS" id="PR01697">
    <property type="entry name" value="PARVALBUMIN"/>
</dbReference>
<dbReference type="InterPro" id="IPR002048">
    <property type="entry name" value="EF_hand_dom"/>
</dbReference>
<evidence type="ECO:0000313" key="8">
    <source>
        <dbReference type="EMBL" id="AFM85737.1"/>
    </source>
</evidence>
<dbReference type="InterPro" id="IPR008080">
    <property type="entry name" value="Parvalbumin"/>
</dbReference>